<dbReference type="Pfam" id="PF13416">
    <property type="entry name" value="SBP_bac_8"/>
    <property type="match status" value="1"/>
</dbReference>
<dbReference type="PROSITE" id="PS51257">
    <property type="entry name" value="PROKAR_LIPOPROTEIN"/>
    <property type="match status" value="1"/>
</dbReference>
<feature type="chain" id="PRO_5039027907" evidence="4">
    <location>
        <begin position="30"/>
        <end position="459"/>
    </location>
</feature>
<evidence type="ECO:0000256" key="4">
    <source>
        <dbReference type="SAM" id="SignalP"/>
    </source>
</evidence>
<dbReference type="PANTHER" id="PTHR43649:SF29">
    <property type="entry name" value="OSMOPROTECTIVE COMPOUNDS-BINDING PROTEIN GGTB"/>
    <property type="match status" value="1"/>
</dbReference>
<dbReference type="AlphaFoldDB" id="A0A5P2D1R0"/>
<dbReference type="InterPro" id="IPR050490">
    <property type="entry name" value="Bact_solute-bd_prot1"/>
</dbReference>
<evidence type="ECO:0000313" key="5">
    <source>
        <dbReference type="EMBL" id="QES48510.1"/>
    </source>
</evidence>
<keyword evidence="4" id="KW-0732">Signal</keyword>
<gene>
    <name evidence="5" type="ORF">DEJ50_12440</name>
</gene>
<dbReference type="RefSeq" id="WP_150207898.1">
    <property type="nucleotide sequence ID" value="NZ_CP029190.1"/>
</dbReference>
<evidence type="ECO:0000313" key="6">
    <source>
        <dbReference type="Proteomes" id="UP000325211"/>
    </source>
</evidence>
<dbReference type="Gene3D" id="3.40.190.10">
    <property type="entry name" value="Periplasmic binding protein-like II"/>
    <property type="match status" value="2"/>
</dbReference>
<accession>A0A5P2D1R0</accession>
<reference evidence="5 6" key="1">
    <citation type="submission" date="2018-05" db="EMBL/GenBank/DDBJ databases">
        <title>Streptomyces venezuelae.</title>
        <authorList>
            <person name="Kim W."/>
            <person name="Lee N."/>
            <person name="Cho B.-K."/>
        </authorList>
    </citation>
    <scope>NUCLEOTIDE SEQUENCE [LARGE SCALE GENOMIC DNA]</scope>
    <source>
        <strain evidence="5 6">ATCC 21782</strain>
    </source>
</reference>
<dbReference type="SUPFAM" id="SSF53850">
    <property type="entry name" value="Periplasmic binding protein-like II"/>
    <property type="match status" value="1"/>
</dbReference>
<name>A0A5P2D1R0_STRVZ</name>
<dbReference type="InterPro" id="IPR006059">
    <property type="entry name" value="SBP"/>
</dbReference>
<feature type="region of interest" description="Disordered" evidence="3">
    <location>
        <begin position="34"/>
        <end position="53"/>
    </location>
</feature>
<dbReference type="EMBL" id="CP029190">
    <property type="protein sequence ID" value="QES48510.1"/>
    <property type="molecule type" value="Genomic_DNA"/>
</dbReference>
<organism evidence="5 6">
    <name type="scientific">Streptomyces venezuelae</name>
    <dbReference type="NCBI Taxonomy" id="54571"/>
    <lineage>
        <taxon>Bacteria</taxon>
        <taxon>Bacillati</taxon>
        <taxon>Actinomycetota</taxon>
        <taxon>Actinomycetes</taxon>
        <taxon>Kitasatosporales</taxon>
        <taxon>Streptomycetaceae</taxon>
        <taxon>Streptomyces</taxon>
    </lineage>
</organism>
<proteinExistence type="inferred from homology"/>
<keyword evidence="2" id="KW-0813">Transport</keyword>
<evidence type="ECO:0000256" key="1">
    <source>
        <dbReference type="ARBA" id="ARBA00008520"/>
    </source>
</evidence>
<dbReference type="OrthoDB" id="3507433at2"/>
<feature type="signal peptide" evidence="4">
    <location>
        <begin position="1"/>
        <end position="29"/>
    </location>
</feature>
<evidence type="ECO:0000256" key="2">
    <source>
        <dbReference type="ARBA" id="ARBA00022448"/>
    </source>
</evidence>
<evidence type="ECO:0000256" key="3">
    <source>
        <dbReference type="SAM" id="MobiDB-lite"/>
    </source>
</evidence>
<comment type="similarity">
    <text evidence="1">Belongs to the bacterial solute-binding protein 1 family.</text>
</comment>
<protein>
    <submittedName>
        <fullName evidence="5">Sugar ABC transporter substrate-binding protein</fullName>
    </submittedName>
</protein>
<dbReference type="Proteomes" id="UP000325211">
    <property type="component" value="Chromosome"/>
</dbReference>
<sequence length="459" mass="47459">MRNRGRSRTTTHAWVAMAALGALALTACGGDGGDGGTGKEGSTPSGGAARPGGVELPSLAGEKIEVAAVWTGPEQANFTKVLKEFEKRTGATVTFVPAQDPIVTFLGTKVAGGQPPDVALLPQVGALVSAVQNKWAQPVGPAAQAQLDKNYSPGWKSLGAVGGTQYGVYYKAANKSLVWYNAKAFEAAGAKVPKTWKEFLATAETLSASGIPAVSVGGADGWTLTDWFENIYLSQAGPEKYDKLAKHEIKWTDDSVKQALTTLGELFGRKDYLAGGQTGALATEFPKSVTQTFTGGDQPAAAMVFEGDFVAVNIAQTDAKIGEDALVFPFPAVGAKAPVVSGGDVAVALKPSKGAQALLTFLASADAAEIQAAEGGFVSPNKSVRPEAYPNDIQREIAKALIAAGDDFRFDMSDQAPASFGGTPGAGEWKALQDFLKNPADVAGTQARLESDAAKAFGN</sequence>
<dbReference type="PANTHER" id="PTHR43649">
    <property type="entry name" value="ARABINOSE-BINDING PROTEIN-RELATED"/>
    <property type="match status" value="1"/>
</dbReference>